<accession>A0AA37GHG0</accession>
<proteinExistence type="predicted"/>
<dbReference type="PANTHER" id="PTHR35896:SF3">
    <property type="entry name" value="MAJOR FACILITATOR SUPERFAMILY TRANSPORTER"/>
    <property type="match status" value="1"/>
</dbReference>
<protein>
    <submittedName>
        <fullName evidence="3">Uncharacterized protein</fullName>
    </submittedName>
</protein>
<evidence type="ECO:0000256" key="2">
    <source>
        <dbReference type="SAM" id="Phobius"/>
    </source>
</evidence>
<reference evidence="3 4" key="1">
    <citation type="submission" date="2021-07" db="EMBL/GenBank/DDBJ databases">
        <title>Genome data of Colletotrichum spaethianum.</title>
        <authorList>
            <person name="Utami Y.D."/>
            <person name="Hiruma K."/>
        </authorList>
    </citation>
    <scope>NUCLEOTIDE SEQUENCE [LARGE SCALE GENOMIC DNA]</scope>
    <source>
        <strain evidence="3 4">MAFF 242679</strain>
    </source>
</reference>
<dbReference type="PANTHER" id="PTHR35896">
    <property type="entry name" value="IG-LIKE DOMAIN-CONTAINING PROTEIN"/>
    <property type="match status" value="1"/>
</dbReference>
<feature type="region of interest" description="Disordered" evidence="1">
    <location>
        <begin position="1"/>
        <end position="31"/>
    </location>
</feature>
<feature type="compositionally biased region" description="Low complexity" evidence="1">
    <location>
        <begin position="97"/>
        <end position="109"/>
    </location>
</feature>
<keyword evidence="4" id="KW-1185">Reference proteome</keyword>
<evidence type="ECO:0000313" key="4">
    <source>
        <dbReference type="Proteomes" id="UP001055172"/>
    </source>
</evidence>
<keyword evidence="2" id="KW-0812">Transmembrane</keyword>
<organism evidence="3 4">
    <name type="scientific">Colletotrichum liriopes</name>
    <dbReference type="NCBI Taxonomy" id="708192"/>
    <lineage>
        <taxon>Eukaryota</taxon>
        <taxon>Fungi</taxon>
        <taxon>Dikarya</taxon>
        <taxon>Ascomycota</taxon>
        <taxon>Pezizomycotina</taxon>
        <taxon>Sordariomycetes</taxon>
        <taxon>Hypocreomycetidae</taxon>
        <taxon>Glomerellales</taxon>
        <taxon>Glomerellaceae</taxon>
        <taxon>Colletotrichum</taxon>
        <taxon>Colletotrichum spaethianum species complex</taxon>
    </lineage>
</organism>
<name>A0AA37GHG0_9PEZI</name>
<dbReference type="Proteomes" id="UP001055172">
    <property type="component" value="Unassembled WGS sequence"/>
</dbReference>
<sequence>MTSSAHEALLPPHTEKFEDTPYESASDHDSEEAMIMQSHYSSRSRQRPCSRWIRVVLLTFIVTAFIISWAATISLAWKAATERAESSCSVKSWPHKSNGGISSSGGNSNKHTYLPTGSNTHGHEPSKQGNVHHHSNSAQLLHVPGYRLAYNSTYCNGVKDPEGARRRDCVFDPVHGGWVPRLCHDEDLYKQFTTQNDWDWYLDENRTIPITQDAVWRGEGGGRTWTKDDFHFRHCEFIIKTLFKNGIGKAKPLGFKVLDVGHLEHCLDRLINSNTPEIRNAYTEEVVWTKSAECYERVESLEVL</sequence>
<keyword evidence="2" id="KW-1133">Transmembrane helix</keyword>
<evidence type="ECO:0000313" key="3">
    <source>
        <dbReference type="EMBL" id="GJC81033.1"/>
    </source>
</evidence>
<keyword evidence="2" id="KW-0472">Membrane</keyword>
<comment type="caution">
    <text evidence="3">The sequence shown here is derived from an EMBL/GenBank/DDBJ whole genome shotgun (WGS) entry which is preliminary data.</text>
</comment>
<feature type="transmembrane region" description="Helical" evidence="2">
    <location>
        <begin position="52"/>
        <end position="77"/>
    </location>
</feature>
<feature type="region of interest" description="Disordered" evidence="1">
    <location>
        <begin position="88"/>
        <end position="134"/>
    </location>
</feature>
<evidence type="ECO:0000256" key="1">
    <source>
        <dbReference type="SAM" id="MobiDB-lite"/>
    </source>
</evidence>
<gene>
    <name evidence="3" type="ORF">ColLi_03871</name>
</gene>
<dbReference type="InterPro" id="IPR053008">
    <property type="entry name" value="Phomopsin_biosynth_assoc"/>
</dbReference>
<dbReference type="AlphaFoldDB" id="A0AA37GHG0"/>
<dbReference type="EMBL" id="BPPX01000006">
    <property type="protein sequence ID" value="GJC81033.1"/>
    <property type="molecule type" value="Genomic_DNA"/>
</dbReference>